<comment type="caution">
    <text evidence="1">The sequence shown here is derived from an EMBL/GenBank/DDBJ whole genome shotgun (WGS) entry which is preliminary data.</text>
</comment>
<sequence>MFAEKPYWRPDYADDISNLLTQIPELFERVKRFVTQNENEAFMKGSINTYRQIYLTECNCGGTGTLTMEETELVLQKDYNSLERNQKKTRNLSEAITYLFGESLYVDALNHEFDIDLAKTLNGIVN</sequence>
<name>A0A8K0D0I8_IGNLU</name>
<accession>A0A8K0D0I8</accession>
<reference evidence="1" key="1">
    <citation type="submission" date="2019-08" db="EMBL/GenBank/DDBJ databases">
        <title>The genome of the North American firefly Photinus pyralis.</title>
        <authorList>
            <consortium name="Photinus pyralis genome working group"/>
            <person name="Fallon T.R."/>
            <person name="Sander Lower S.E."/>
            <person name="Weng J.-K."/>
        </authorList>
    </citation>
    <scope>NUCLEOTIDE SEQUENCE</scope>
    <source>
        <strain evidence="1">TRF0915ILg1</strain>
        <tissue evidence="1">Whole body</tissue>
    </source>
</reference>
<keyword evidence="2" id="KW-1185">Reference proteome</keyword>
<dbReference type="Proteomes" id="UP000801492">
    <property type="component" value="Unassembled WGS sequence"/>
</dbReference>
<proteinExistence type="predicted"/>
<evidence type="ECO:0000313" key="2">
    <source>
        <dbReference type="Proteomes" id="UP000801492"/>
    </source>
</evidence>
<dbReference type="EMBL" id="VTPC01007613">
    <property type="protein sequence ID" value="KAF2893842.1"/>
    <property type="molecule type" value="Genomic_DNA"/>
</dbReference>
<evidence type="ECO:0000313" key="1">
    <source>
        <dbReference type="EMBL" id="KAF2893842.1"/>
    </source>
</evidence>
<protein>
    <submittedName>
        <fullName evidence="1">Uncharacterized protein</fullName>
    </submittedName>
</protein>
<dbReference type="AlphaFoldDB" id="A0A8K0D0I8"/>
<organism evidence="1 2">
    <name type="scientific">Ignelater luminosus</name>
    <name type="common">Cucubano</name>
    <name type="synonym">Pyrophorus luminosus</name>
    <dbReference type="NCBI Taxonomy" id="2038154"/>
    <lineage>
        <taxon>Eukaryota</taxon>
        <taxon>Metazoa</taxon>
        <taxon>Ecdysozoa</taxon>
        <taxon>Arthropoda</taxon>
        <taxon>Hexapoda</taxon>
        <taxon>Insecta</taxon>
        <taxon>Pterygota</taxon>
        <taxon>Neoptera</taxon>
        <taxon>Endopterygota</taxon>
        <taxon>Coleoptera</taxon>
        <taxon>Polyphaga</taxon>
        <taxon>Elateriformia</taxon>
        <taxon>Elateroidea</taxon>
        <taxon>Elateridae</taxon>
        <taxon>Agrypninae</taxon>
        <taxon>Pyrophorini</taxon>
        <taxon>Ignelater</taxon>
    </lineage>
</organism>
<gene>
    <name evidence="1" type="ORF">ILUMI_12331</name>
</gene>